<keyword evidence="2" id="KW-0723">Serine/threonine-protein kinase</keyword>
<comment type="caution">
    <text evidence="16">The sequence shown here is derived from an EMBL/GenBank/DDBJ whole genome shotgun (WGS) entry which is preliminary data.</text>
</comment>
<proteinExistence type="predicted"/>
<keyword evidence="10 13" id="KW-0472">Membrane</keyword>
<name>A0AAN9NPA4_PHACN</name>
<reference evidence="16 17" key="1">
    <citation type="submission" date="2024-01" db="EMBL/GenBank/DDBJ databases">
        <title>The genomes of 5 underutilized Papilionoideae crops provide insights into root nodulation and disease resistanc.</title>
        <authorList>
            <person name="Jiang F."/>
        </authorList>
    </citation>
    <scope>NUCLEOTIDE SEQUENCE [LARGE SCALE GENOMIC DNA]</scope>
    <source>
        <strain evidence="16">JINMINGXINNONG_FW02</strain>
        <tissue evidence="16">Leaves</tissue>
    </source>
</reference>
<dbReference type="Pfam" id="PF12819">
    <property type="entry name" value="Malectin_like"/>
    <property type="match status" value="1"/>
</dbReference>
<dbReference type="GO" id="GO:0016020">
    <property type="term" value="C:membrane"/>
    <property type="evidence" value="ECO:0007669"/>
    <property type="project" value="UniProtKB-SubCell"/>
</dbReference>
<evidence type="ECO:0000256" key="5">
    <source>
        <dbReference type="ARBA" id="ARBA00022729"/>
    </source>
</evidence>
<evidence type="ECO:0000256" key="10">
    <source>
        <dbReference type="ARBA" id="ARBA00023136"/>
    </source>
</evidence>
<dbReference type="Gene3D" id="3.30.200.20">
    <property type="entry name" value="Phosphorylase Kinase, domain 1"/>
    <property type="match status" value="1"/>
</dbReference>
<dbReference type="GO" id="GO:0004674">
    <property type="term" value="F:protein serine/threonine kinase activity"/>
    <property type="evidence" value="ECO:0007669"/>
    <property type="project" value="UniProtKB-KW"/>
</dbReference>
<evidence type="ECO:0000256" key="3">
    <source>
        <dbReference type="ARBA" id="ARBA00022679"/>
    </source>
</evidence>
<evidence type="ECO:0000256" key="9">
    <source>
        <dbReference type="ARBA" id="ARBA00022989"/>
    </source>
</evidence>
<feature type="signal peptide" evidence="14">
    <location>
        <begin position="1"/>
        <end position="26"/>
    </location>
</feature>
<accession>A0AAN9NPA4</accession>
<dbReference type="InterPro" id="IPR024788">
    <property type="entry name" value="Malectin-like_Carb-bd_dom"/>
</dbReference>
<keyword evidence="7" id="KW-0418">Kinase</keyword>
<feature type="compositionally biased region" description="Polar residues" evidence="12">
    <location>
        <begin position="61"/>
        <end position="75"/>
    </location>
</feature>
<dbReference type="InterPro" id="IPR011009">
    <property type="entry name" value="Kinase-like_dom_sf"/>
</dbReference>
<keyword evidence="6" id="KW-0547">Nucleotide-binding</keyword>
<dbReference type="AlphaFoldDB" id="A0AAN9NPA4"/>
<keyword evidence="17" id="KW-1185">Reference proteome</keyword>
<organism evidence="16 17">
    <name type="scientific">Phaseolus coccineus</name>
    <name type="common">Scarlet runner bean</name>
    <name type="synonym">Phaseolus multiflorus</name>
    <dbReference type="NCBI Taxonomy" id="3886"/>
    <lineage>
        <taxon>Eukaryota</taxon>
        <taxon>Viridiplantae</taxon>
        <taxon>Streptophyta</taxon>
        <taxon>Embryophyta</taxon>
        <taxon>Tracheophyta</taxon>
        <taxon>Spermatophyta</taxon>
        <taxon>Magnoliopsida</taxon>
        <taxon>eudicotyledons</taxon>
        <taxon>Gunneridae</taxon>
        <taxon>Pentapetalae</taxon>
        <taxon>rosids</taxon>
        <taxon>fabids</taxon>
        <taxon>Fabales</taxon>
        <taxon>Fabaceae</taxon>
        <taxon>Papilionoideae</taxon>
        <taxon>50 kb inversion clade</taxon>
        <taxon>NPAAA clade</taxon>
        <taxon>indigoferoid/millettioid clade</taxon>
        <taxon>Phaseoleae</taxon>
        <taxon>Phaseolus</taxon>
    </lineage>
</organism>
<protein>
    <recommendedName>
        <fullName evidence="15">Malectin-like domain-containing protein</fullName>
    </recommendedName>
</protein>
<feature type="region of interest" description="Disordered" evidence="12">
    <location>
        <begin position="59"/>
        <end position="78"/>
    </location>
</feature>
<dbReference type="FunFam" id="2.60.120.430:FF:000007">
    <property type="entry name" value="FERONIA receptor-like kinase"/>
    <property type="match status" value="1"/>
</dbReference>
<dbReference type="GO" id="GO:0004714">
    <property type="term" value="F:transmembrane receptor protein tyrosine kinase activity"/>
    <property type="evidence" value="ECO:0007669"/>
    <property type="project" value="InterPro"/>
</dbReference>
<feature type="domain" description="Malectin-like" evidence="15">
    <location>
        <begin position="37"/>
        <end position="415"/>
    </location>
</feature>
<evidence type="ECO:0000256" key="7">
    <source>
        <dbReference type="ARBA" id="ARBA00022777"/>
    </source>
</evidence>
<evidence type="ECO:0000256" key="4">
    <source>
        <dbReference type="ARBA" id="ARBA00022692"/>
    </source>
</evidence>
<gene>
    <name evidence="16" type="ORF">VNO80_07505</name>
</gene>
<feature type="compositionally biased region" description="Polar residues" evidence="12">
    <location>
        <begin position="722"/>
        <end position="733"/>
    </location>
</feature>
<keyword evidence="8" id="KW-0067">ATP-binding</keyword>
<evidence type="ECO:0000256" key="14">
    <source>
        <dbReference type="SAM" id="SignalP"/>
    </source>
</evidence>
<evidence type="ECO:0000256" key="11">
    <source>
        <dbReference type="ARBA" id="ARBA00023180"/>
    </source>
</evidence>
<evidence type="ECO:0000259" key="15">
    <source>
        <dbReference type="Pfam" id="PF12819"/>
    </source>
</evidence>
<dbReference type="SUPFAM" id="SSF56112">
    <property type="entry name" value="Protein kinase-like (PK-like)"/>
    <property type="match status" value="1"/>
</dbReference>
<feature type="transmembrane region" description="Helical" evidence="13">
    <location>
        <begin position="455"/>
        <end position="476"/>
    </location>
</feature>
<evidence type="ECO:0000256" key="2">
    <source>
        <dbReference type="ARBA" id="ARBA00022527"/>
    </source>
</evidence>
<evidence type="ECO:0000313" key="16">
    <source>
        <dbReference type="EMBL" id="KAK7374079.1"/>
    </source>
</evidence>
<feature type="region of interest" description="Disordered" evidence="12">
    <location>
        <begin position="659"/>
        <end position="733"/>
    </location>
</feature>
<keyword evidence="11" id="KW-0325">Glycoprotein</keyword>
<dbReference type="Gene3D" id="1.10.510.10">
    <property type="entry name" value="Transferase(Phosphotransferase) domain 1"/>
    <property type="match status" value="1"/>
</dbReference>
<dbReference type="GO" id="GO:0005524">
    <property type="term" value="F:ATP binding"/>
    <property type="evidence" value="ECO:0007669"/>
    <property type="project" value="UniProtKB-KW"/>
</dbReference>
<dbReference type="Gene3D" id="2.60.120.430">
    <property type="entry name" value="Galactose-binding lectin"/>
    <property type="match status" value="2"/>
</dbReference>
<keyword evidence="9 13" id="KW-1133">Transmembrane helix</keyword>
<keyword evidence="4 13" id="KW-0812">Transmembrane</keyword>
<comment type="subcellular location">
    <subcellularLocation>
        <location evidence="1">Membrane</location>
        <topology evidence="1">Single-pass type I membrane protein</topology>
    </subcellularLocation>
</comment>
<evidence type="ECO:0000256" key="12">
    <source>
        <dbReference type="SAM" id="MobiDB-lite"/>
    </source>
</evidence>
<dbReference type="InterPro" id="IPR045272">
    <property type="entry name" value="ANXUR1/2-like"/>
</dbReference>
<dbReference type="PANTHER" id="PTHR34590:SF5">
    <property type="entry name" value="OS04G0586500 PROTEIN"/>
    <property type="match status" value="1"/>
</dbReference>
<dbReference type="Proteomes" id="UP001374584">
    <property type="component" value="Unassembled WGS sequence"/>
</dbReference>
<evidence type="ECO:0000256" key="1">
    <source>
        <dbReference type="ARBA" id="ARBA00004479"/>
    </source>
</evidence>
<dbReference type="FunFam" id="2.60.120.430:FF:000003">
    <property type="entry name" value="FERONIA receptor-like kinase"/>
    <property type="match status" value="1"/>
</dbReference>
<evidence type="ECO:0000256" key="13">
    <source>
        <dbReference type="SAM" id="Phobius"/>
    </source>
</evidence>
<keyword evidence="3" id="KW-0808">Transferase</keyword>
<evidence type="ECO:0000256" key="6">
    <source>
        <dbReference type="ARBA" id="ARBA00022741"/>
    </source>
</evidence>
<feature type="chain" id="PRO_5042895195" description="Malectin-like domain-containing protein" evidence="14">
    <location>
        <begin position="27"/>
        <end position="733"/>
    </location>
</feature>
<evidence type="ECO:0000313" key="17">
    <source>
        <dbReference type="Proteomes" id="UP001374584"/>
    </source>
</evidence>
<dbReference type="PANTHER" id="PTHR34590">
    <property type="entry name" value="OS03G0124300 PROTEIN-RELATED"/>
    <property type="match status" value="1"/>
</dbReference>
<keyword evidence="5 14" id="KW-0732">Signal</keyword>
<feature type="compositionally biased region" description="Low complexity" evidence="12">
    <location>
        <begin position="696"/>
        <end position="709"/>
    </location>
</feature>
<dbReference type="EMBL" id="JAYMYR010000003">
    <property type="protein sequence ID" value="KAK7374079.1"/>
    <property type="molecule type" value="Genomic_DNA"/>
</dbReference>
<sequence length="733" mass="79115">MWSVNRYCVCVPLFVCLVLAIELVVAKDFQPTDNLLLDCGGPPSSTDTDGRVWTTDVGSKFDSSSAKSTTVSPAATQDPAVPQVPYMTARVFHAPFTYAFPVASGWKFLRLHFYSASYSNLNASDALFAVTANSYTLLRNFSVAQTTLALNYAYILKEFAIYVEGKTLNVTFTPSTNTSNAYAFVNGIEVVSMPDIYTSTDGTTMIVGTNTAYTIDNSTALENVYRLNVGGNDISPSHDTGMFRSWSDDVPFLFGAAFGVTEPADPDVKFEYPPGTPSYIAPLDVYTTARSMGPNAKINMNYNLTWIFNIDSGFSYLVRLHFAEVSSNITKINQRVFDIFLNNQTATQAAADVIGWANDFGLSHSNGVPVHKDYVVFIPKDIEPRQDLWLALHPDPTDKPMYYDAILNGVEIFKINDTAGNLAGTNPIPPPVQDIIDPSTARAHNHGKSKNHTGIIAGGVAGGFVVVLLIGLFAFAASRRQRKDSGASEGPSGWLPLSLYGNSHSAASAKTNTTGSYASSLPSNLCRHFSFAEIKSATNNFDEALLLGVGGFGKVYKGEIDGPTLDNTHILCARPALNPALAKEQVSLAEWAAHCYLKGMLDQIIDPYLKGKIAPECFKKFAETAMKCVADQGIERPSMGDVLWNLEFALQLQESAEESGNGFGGIDNEVEPTYTDSKGKKDSDAMGGYDGNVTDSRSSGISMSIGGRSLASEDSDGLTPSAVFSQIMNPKGR</sequence>
<evidence type="ECO:0000256" key="8">
    <source>
        <dbReference type="ARBA" id="ARBA00022840"/>
    </source>
</evidence>